<name>A0AAE0X2Z3_9PEZI</name>
<reference evidence="4" key="2">
    <citation type="submission" date="2023-06" db="EMBL/GenBank/DDBJ databases">
        <authorList>
            <consortium name="Lawrence Berkeley National Laboratory"/>
            <person name="Haridas S."/>
            <person name="Hensen N."/>
            <person name="Bonometti L."/>
            <person name="Westerberg I."/>
            <person name="Brannstrom I.O."/>
            <person name="Guillou S."/>
            <person name="Cros-Aarteil S."/>
            <person name="Calhoun S."/>
            <person name="Kuo A."/>
            <person name="Mondo S."/>
            <person name="Pangilinan J."/>
            <person name="Riley R."/>
            <person name="Labutti K."/>
            <person name="Andreopoulos B."/>
            <person name="Lipzen A."/>
            <person name="Chen C."/>
            <person name="Yanf M."/>
            <person name="Daum C."/>
            <person name="Ng V."/>
            <person name="Clum A."/>
            <person name="Steindorff A."/>
            <person name="Ohm R."/>
            <person name="Martin F."/>
            <person name="Silar P."/>
            <person name="Natvig D."/>
            <person name="Lalanne C."/>
            <person name="Gautier V."/>
            <person name="Ament-Velasquez S.L."/>
            <person name="Kruys A."/>
            <person name="Hutchinson M.I."/>
            <person name="Powell A.J."/>
            <person name="Barry K."/>
            <person name="Miller A.N."/>
            <person name="Grigoriev I.V."/>
            <person name="Debuchy R."/>
            <person name="Gladieux P."/>
            <person name="Thoren M.H."/>
            <person name="Johannesson H."/>
        </authorList>
    </citation>
    <scope>NUCLEOTIDE SEQUENCE</scope>
    <source>
        <strain evidence="4">CBS 314.62</strain>
    </source>
</reference>
<dbReference type="GO" id="GO:0005789">
    <property type="term" value="C:endoplasmic reticulum membrane"/>
    <property type="evidence" value="ECO:0007669"/>
    <property type="project" value="TreeGrafter"/>
</dbReference>
<feature type="region of interest" description="Disordered" evidence="1">
    <location>
        <begin position="134"/>
        <end position="163"/>
    </location>
</feature>
<dbReference type="AlphaFoldDB" id="A0AAE0X2Z3"/>
<gene>
    <name evidence="4" type="ORF">B0T22DRAFT_260470</name>
</gene>
<evidence type="ECO:0000256" key="1">
    <source>
        <dbReference type="SAM" id="MobiDB-lite"/>
    </source>
</evidence>
<accession>A0AAE0X2Z3</accession>
<keyword evidence="2" id="KW-0472">Membrane</keyword>
<dbReference type="Proteomes" id="UP001270362">
    <property type="component" value="Unassembled WGS sequence"/>
</dbReference>
<dbReference type="EMBL" id="JAULSO010000004">
    <property type="protein sequence ID" value="KAK3683763.1"/>
    <property type="molecule type" value="Genomic_DNA"/>
</dbReference>
<keyword evidence="2" id="KW-0812">Transmembrane</keyword>
<dbReference type="GO" id="GO:0031501">
    <property type="term" value="C:mannosyltransferase complex"/>
    <property type="evidence" value="ECO:0007669"/>
    <property type="project" value="TreeGrafter"/>
</dbReference>
<evidence type="ECO:0000313" key="5">
    <source>
        <dbReference type="Proteomes" id="UP001270362"/>
    </source>
</evidence>
<dbReference type="GO" id="GO:0006506">
    <property type="term" value="P:GPI anchor biosynthetic process"/>
    <property type="evidence" value="ECO:0007669"/>
    <property type="project" value="TreeGrafter"/>
</dbReference>
<dbReference type="InterPro" id="IPR019433">
    <property type="entry name" value="GPI_ManTrfase_II_coact_Pga1"/>
</dbReference>
<protein>
    <submittedName>
        <fullName evidence="4">Uncharacterized protein</fullName>
    </submittedName>
</protein>
<sequence length="269" mass="29244">MPLSNKNRRTRKTHLLSPLLLLSLLGFQPALCNVEKTIFLGPASARIPLAHPTLEDLHIDTLTPSQSSLRTRLAAAPPSASNGKATWLLLDNLTAGQRYEVRVCWAATQPTSFTINTYTLDTVFETPDLITSLSGYSTPRQPSPQLSDDQQTPRIHHPTTTASGEKETSVLFLQIIAAADYFTSNATLMRDVSPVDVDIILDPFVLNVLPRSLVPTVVYILFVAAAAYLVSGRIVSWLRAVVAVVEESGELLLASEGAAAVLSSRKKEQ</sequence>
<keyword evidence="5" id="KW-1185">Reference proteome</keyword>
<dbReference type="Pfam" id="PF10333">
    <property type="entry name" value="Pga1"/>
    <property type="match status" value="1"/>
</dbReference>
<feature type="signal peptide" evidence="3">
    <location>
        <begin position="1"/>
        <end position="32"/>
    </location>
</feature>
<evidence type="ECO:0000256" key="3">
    <source>
        <dbReference type="SAM" id="SignalP"/>
    </source>
</evidence>
<feature type="transmembrane region" description="Helical" evidence="2">
    <location>
        <begin position="212"/>
        <end position="230"/>
    </location>
</feature>
<evidence type="ECO:0000313" key="4">
    <source>
        <dbReference type="EMBL" id="KAK3683763.1"/>
    </source>
</evidence>
<dbReference type="PANTHER" id="PTHR28022:SF1">
    <property type="entry name" value="GPI MANNOSYLTRANSFERASE 2 SUBUNIT PGA1"/>
    <property type="match status" value="1"/>
</dbReference>
<evidence type="ECO:0000256" key="2">
    <source>
        <dbReference type="SAM" id="Phobius"/>
    </source>
</evidence>
<proteinExistence type="predicted"/>
<comment type="caution">
    <text evidence="4">The sequence shown here is derived from an EMBL/GenBank/DDBJ whole genome shotgun (WGS) entry which is preliminary data.</text>
</comment>
<organism evidence="4 5">
    <name type="scientific">Podospora appendiculata</name>
    <dbReference type="NCBI Taxonomy" id="314037"/>
    <lineage>
        <taxon>Eukaryota</taxon>
        <taxon>Fungi</taxon>
        <taxon>Dikarya</taxon>
        <taxon>Ascomycota</taxon>
        <taxon>Pezizomycotina</taxon>
        <taxon>Sordariomycetes</taxon>
        <taxon>Sordariomycetidae</taxon>
        <taxon>Sordariales</taxon>
        <taxon>Podosporaceae</taxon>
        <taxon>Podospora</taxon>
    </lineage>
</organism>
<feature type="chain" id="PRO_5041967693" evidence="3">
    <location>
        <begin position="33"/>
        <end position="269"/>
    </location>
</feature>
<dbReference type="GO" id="GO:0000030">
    <property type="term" value="F:mannosyltransferase activity"/>
    <property type="evidence" value="ECO:0007669"/>
    <property type="project" value="TreeGrafter"/>
</dbReference>
<reference evidence="4" key="1">
    <citation type="journal article" date="2023" name="Mol. Phylogenet. Evol.">
        <title>Genome-scale phylogeny and comparative genomics of the fungal order Sordariales.</title>
        <authorList>
            <person name="Hensen N."/>
            <person name="Bonometti L."/>
            <person name="Westerberg I."/>
            <person name="Brannstrom I.O."/>
            <person name="Guillou S."/>
            <person name="Cros-Aarteil S."/>
            <person name="Calhoun S."/>
            <person name="Haridas S."/>
            <person name="Kuo A."/>
            <person name="Mondo S."/>
            <person name="Pangilinan J."/>
            <person name="Riley R."/>
            <person name="LaButti K."/>
            <person name="Andreopoulos B."/>
            <person name="Lipzen A."/>
            <person name="Chen C."/>
            <person name="Yan M."/>
            <person name="Daum C."/>
            <person name="Ng V."/>
            <person name="Clum A."/>
            <person name="Steindorff A."/>
            <person name="Ohm R.A."/>
            <person name="Martin F."/>
            <person name="Silar P."/>
            <person name="Natvig D.O."/>
            <person name="Lalanne C."/>
            <person name="Gautier V."/>
            <person name="Ament-Velasquez S.L."/>
            <person name="Kruys A."/>
            <person name="Hutchinson M.I."/>
            <person name="Powell A.J."/>
            <person name="Barry K."/>
            <person name="Miller A.N."/>
            <person name="Grigoriev I.V."/>
            <person name="Debuchy R."/>
            <person name="Gladieux P."/>
            <person name="Hiltunen Thoren M."/>
            <person name="Johannesson H."/>
        </authorList>
    </citation>
    <scope>NUCLEOTIDE SEQUENCE</scope>
    <source>
        <strain evidence="4">CBS 314.62</strain>
    </source>
</reference>
<keyword evidence="2" id="KW-1133">Transmembrane helix</keyword>
<dbReference type="PANTHER" id="PTHR28022">
    <property type="entry name" value="GPI MANNOSYLTRANSFERASE 2 SUBUNIT PGA1"/>
    <property type="match status" value="1"/>
</dbReference>
<keyword evidence="3" id="KW-0732">Signal</keyword>